<evidence type="ECO:0000259" key="3">
    <source>
        <dbReference type="Pfam" id="PF03886"/>
    </source>
</evidence>
<feature type="domain" description="ABC-type transport auxiliary lipoprotein component" evidence="3">
    <location>
        <begin position="219"/>
        <end position="363"/>
    </location>
</feature>
<keyword evidence="1" id="KW-0472">Membrane</keyword>
<dbReference type="InterPro" id="IPR005586">
    <property type="entry name" value="ABC_trans_aux"/>
</dbReference>
<feature type="transmembrane region" description="Helical" evidence="1">
    <location>
        <begin position="7"/>
        <end position="28"/>
    </location>
</feature>
<sequence>METRARYVLVGAFLLAAALGVFFFVYWLNNSAGFGARSEYRIAFKGPAYGLIEGSSVLFNGIKVGEVTQLGLDAAAPGDVIAHISVVSGTPIAADTKVGVESLSLMGTPAVALLGGAAGAPLLASADGQPPLLISPPEASQDIMRAAKTTLLRIDGLIAKNDQPITDAIANVKTFAEALGRNAGKVDKIADGLSGMFAGQPKAATMSIDLSAAETFGPLGPAPDKQLVVAQPTAVLSLDSQKILGEQGAKTAQVLPETQWSDNLPKLVMRKMVQSFENAKYDKVETEDDAFTSDAKLLLDLRSFFVSPDAKGVVIEMTAKLLVDGKVAGSQTFRQTKPADVTNADAVAGAFDQAFQQSAKEIVVWTLGLL</sequence>
<keyword evidence="1" id="KW-0812">Transmembrane</keyword>
<dbReference type="Pfam" id="PF03886">
    <property type="entry name" value="ABC_trans_aux"/>
    <property type="match status" value="1"/>
</dbReference>
<dbReference type="InterPro" id="IPR003399">
    <property type="entry name" value="Mce/MlaD"/>
</dbReference>
<dbReference type="PANTHER" id="PTHR36698">
    <property type="entry name" value="BLL5892 PROTEIN"/>
    <property type="match status" value="1"/>
</dbReference>
<keyword evidence="5" id="KW-1185">Reference proteome</keyword>
<dbReference type="KEGG" id="tso:IZ6_12480"/>
<proteinExistence type="predicted"/>
<feature type="domain" description="Mce/MlaD" evidence="2">
    <location>
        <begin position="46"/>
        <end position="114"/>
    </location>
</feature>
<dbReference type="AlphaFoldDB" id="A0A6S6QH71"/>
<keyword evidence="1" id="KW-1133">Transmembrane helix</keyword>
<evidence type="ECO:0000256" key="1">
    <source>
        <dbReference type="SAM" id="Phobius"/>
    </source>
</evidence>
<dbReference type="EMBL" id="AP023361">
    <property type="protein sequence ID" value="BCJ90513.1"/>
    <property type="molecule type" value="Genomic_DNA"/>
</dbReference>
<dbReference type="Gene3D" id="3.40.50.10610">
    <property type="entry name" value="ABC-type transport auxiliary lipoprotein component"/>
    <property type="match status" value="1"/>
</dbReference>
<dbReference type="Proteomes" id="UP000515317">
    <property type="component" value="Chromosome"/>
</dbReference>
<evidence type="ECO:0000313" key="5">
    <source>
        <dbReference type="Proteomes" id="UP000515317"/>
    </source>
</evidence>
<evidence type="ECO:0000259" key="2">
    <source>
        <dbReference type="Pfam" id="PF02470"/>
    </source>
</evidence>
<evidence type="ECO:0008006" key="6">
    <source>
        <dbReference type="Google" id="ProtNLM"/>
    </source>
</evidence>
<name>A0A6S6QH71_9HYPH</name>
<reference evidence="4 5" key="1">
    <citation type="submission" date="2020-08" db="EMBL/GenBank/DDBJ databases">
        <title>Genome sequence of Rhizobiales bacterium strain IZ6.</title>
        <authorList>
            <person name="Nakai R."/>
            <person name="Naganuma T."/>
        </authorList>
    </citation>
    <scope>NUCLEOTIDE SEQUENCE [LARGE SCALE GENOMIC DNA]</scope>
    <source>
        <strain evidence="4 5">IZ6</strain>
    </source>
</reference>
<evidence type="ECO:0000313" key="4">
    <source>
        <dbReference type="EMBL" id="BCJ90513.1"/>
    </source>
</evidence>
<accession>A0A6S6QH71</accession>
<gene>
    <name evidence="4" type="ORF">IZ6_12480</name>
</gene>
<dbReference type="Pfam" id="PF02470">
    <property type="entry name" value="MlaD"/>
    <property type="match status" value="1"/>
</dbReference>
<dbReference type="RefSeq" id="WP_222877139.1">
    <property type="nucleotide sequence ID" value="NZ_AP023361.1"/>
</dbReference>
<dbReference type="SUPFAM" id="SSF159594">
    <property type="entry name" value="XCC0632-like"/>
    <property type="match status" value="1"/>
</dbReference>
<protein>
    <recommendedName>
        <fullName evidence="6">MCE family protein</fullName>
    </recommendedName>
</protein>
<organism evidence="4 5">
    <name type="scientific">Terrihabitans soli</name>
    <dbReference type="NCBI Taxonomy" id="708113"/>
    <lineage>
        <taxon>Bacteria</taxon>
        <taxon>Pseudomonadati</taxon>
        <taxon>Pseudomonadota</taxon>
        <taxon>Alphaproteobacteria</taxon>
        <taxon>Hyphomicrobiales</taxon>
        <taxon>Terrihabitans</taxon>
    </lineage>
</organism>
<dbReference type="PANTHER" id="PTHR36698:SF2">
    <property type="entry name" value="MCE_MLAD DOMAIN-CONTAINING PROTEIN"/>
    <property type="match status" value="1"/>
</dbReference>